<organism evidence="11 12">
    <name type="scientific">Hydrogenophaga borbori</name>
    <dbReference type="NCBI Taxonomy" id="2294117"/>
    <lineage>
        <taxon>Bacteria</taxon>
        <taxon>Pseudomonadati</taxon>
        <taxon>Pseudomonadota</taxon>
        <taxon>Betaproteobacteria</taxon>
        <taxon>Burkholderiales</taxon>
        <taxon>Comamonadaceae</taxon>
        <taxon>Hydrogenophaga</taxon>
    </lineage>
</organism>
<keyword evidence="7" id="KW-0274">FAD</keyword>
<evidence type="ECO:0000256" key="8">
    <source>
        <dbReference type="ARBA" id="ARBA00023002"/>
    </source>
</evidence>
<keyword evidence="3" id="KW-0285">Flavoprotein</keyword>
<feature type="domain" description="FAD dependent oxidoreductase" evidence="10">
    <location>
        <begin position="112"/>
        <end position="348"/>
    </location>
</feature>
<keyword evidence="2" id="KW-0489">Methyltransferase</keyword>
<keyword evidence="5" id="KW-0949">S-adenosyl-L-methionine</keyword>
<feature type="domain" description="FAD dependent oxidoreductase" evidence="10">
    <location>
        <begin position="14"/>
        <end position="93"/>
    </location>
</feature>
<name>A0A372EP15_9BURK</name>
<keyword evidence="9" id="KW-0511">Multifunctional enzyme</keyword>
<keyword evidence="12" id="KW-1185">Reference proteome</keyword>
<accession>A0A372EP15</accession>
<sequence length="380" mass="39287">MPPPAPSPDETRRALVIGAGLAGAAVTAALCRRGWRVTLLDAAEGPARAASALPVGVLSPHLTRQPTPMSRLTALGVPLARAELERLVTPGAGWQAATIDNRGAHAPGRQSAALVRPGALVRAWLAEAGERLDARWNTPVAGLSRGTGQWQALDPAGRAIAAAPHAVIAAALGSRDLAPEAGGAWPLGPVLGQMSLGPLDGAPLSERPQRDDGVFVPEYRDSGLAPRWPAAIWAMGSTYARGHTDTTPSDAAHRDNAARLRALAPAAADRLEDELAQGRLLGWAGVRCASMDRLPLVGAAPDPAAWAARDSAGDAASAVPRLPGLWLLTALGSRGLSLAAACGQWLAAEMDGEAPGLDAELRAAIDPARFAWRRARRTRG</sequence>
<dbReference type="RefSeq" id="WP_116956992.1">
    <property type="nucleotide sequence ID" value="NZ_QVLS01000001.1"/>
</dbReference>
<dbReference type="PANTHER" id="PTHR13847">
    <property type="entry name" value="SARCOSINE DEHYDROGENASE-RELATED"/>
    <property type="match status" value="1"/>
</dbReference>
<dbReference type="Gene3D" id="3.50.50.60">
    <property type="entry name" value="FAD/NAD(P)-binding domain"/>
    <property type="match status" value="2"/>
</dbReference>
<keyword evidence="8" id="KW-0560">Oxidoreductase</keyword>
<dbReference type="GO" id="GO:0008168">
    <property type="term" value="F:methyltransferase activity"/>
    <property type="evidence" value="ECO:0007669"/>
    <property type="project" value="UniProtKB-KW"/>
</dbReference>
<dbReference type="EMBL" id="QVLS01000001">
    <property type="protein sequence ID" value="RFP82276.1"/>
    <property type="molecule type" value="Genomic_DNA"/>
</dbReference>
<dbReference type="InterPro" id="IPR006311">
    <property type="entry name" value="TAT_signal"/>
</dbReference>
<dbReference type="AlphaFoldDB" id="A0A372EP15"/>
<evidence type="ECO:0000256" key="2">
    <source>
        <dbReference type="ARBA" id="ARBA00022603"/>
    </source>
</evidence>
<dbReference type="GO" id="GO:0005737">
    <property type="term" value="C:cytoplasm"/>
    <property type="evidence" value="ECO:0007669"/>
    <property type="project" value="TreeGrafter"/>
</dbReference>
<comment type="caution">
    <text evidence="11">The sequence shown here is derived from an EMBL/GenBank/DDBJ whole genome shotgun (WGS) entry which is preliminary data.</text>
</comment>
<dbReference type="GO" id="GO:0008033">
    <property type="term" value="P:tRNA processing"/>
    <property type="evidence" value="ECO:0007669"/>
    <property type="project" value="UniProtKB-KW"/>
</dbReference>
<evidence type="ECO:0000256" key="5">
    <source>
        <dbReference type="ARBA" id="ARBA00022691"/>
    </source>
</evidence>
<dbReference type="PROSITE" id="PS51318">
    <property type="entry name" value="TAT"/>
    <property type="match status" value="1"/>
</dbReference>
<keyword evidence="1" id="KW-0963">Cytoplasm</keyword>
<dbReference type="Proteomes" id="UP000261931">
    <property type="component" value="Unassembled WGS sequence"/>
</dbReference>
<evidence type="ECO:0000313" key="11">
    <source>
        <dbReference type="EMBL" id="RFP82276.1"/>
    </source>
</evidence>
<reference evidence="11 12" key="1">
    <citation type="submission" date="2018-08" db="EMBL/GenBank/DDBJ databases">
        <title>Hydrogenophaga sp. LA-38 isolated from sludge.</title>
        <authorList>
            <person name="Im W.-T."/>
        </authorList>
    </citation>
    <scope>NUCLEOTIDE SEQUENCE [LARGE SCALE GENOMIC DNA]</scope>
    <source>
        <strain evidence="11 12">LA-38</strain>
    </source>
</reference>
<evidence type="ECO:0000313" key="12">
    <source>
        <dbReference type="Proteomes" id="UP000261931"/>
    </source>
</evidence>
<dbReference type="InterPro" id="IPR036188">
    <property type="entry name" value="FAD/NAD-bd_sf"/>
</dbReference>
<keyword evidence="4" id="KW-0808">Transferase</keyword>
<dbReference type="PANTHER" id="PTHR13847:SF283">
    <property type="entry name" value="TRNA 5-METHYLAMINOMETHYL-2-THIOURIDINE BIOSYNTHESIS BIFUNCTIONAL PROTEIN MNMC"/>
    <property type="match status" value="1"/>
</dbReference>
<protein>
    <submittedName>
        <fullName evidence="11">FAD-dependent oxidoreductase</fullName>
    </submittedName>
</protein>
<evidence type="ECO:0000256" key="9">
    <source>
        <dbReference type="ARBA" id="ARBA00023268"/>
    </source>
</evidence>
<dbReference type="InterPro" id="IPR006076">
    <property type="entry name" value="FAD-dep_OxRdtase"/>
</dbReference>
<evidence type="ECO:0000256" key="4">
    <source>
        <dbReference type="ARBA" id="ARBA00022679"/>
    </source>
</evidence>
<evidence type="ECO:0000259" key="10">
    <source>
        <dbReference type="Pfam" id="PF01266"/>
    </source>
</evidence>
<evidence type="ECO:0000256" key="7">
    <source>
        <dbReference type="ARBA" id="ARBA00022827"/>
    </source>
</evidence>
<gene>
    <name evidence="11" type="ORF">DY262_00090</name>
</gene>
<dbReference type="GO" id="GO:0016491">
    <property type="term" value="F:oxidoreductase activity"/>
    <property type="evidence" value="ECO:0007669"/>
    <property type="project" value="UniProtKB-KW"/>
</dbReference>
<evidence type="ECO:0000256" key="1">
    <source>
        <dbReference type="ARBA" id="ARBA00022490"/>
    </source>
</evidence>
<dbReference type="SUPFAM" id="SSF51905">
    <property type="entry name" value="FAD/NAD(P)-binding domain"/>
    <property type="match status" value="1"/>
</dbReference>
<dbReference type="Pfam" id="PF01266">
    <property type="entry name" value="DAO"/>
    <property type="match status" value="2"/>
</dbReference>
<evidence type="ECO:0000256" key="6">
    <source>
        <dbReference type="ARBA" id="ARBA00022694"/>
    </source>
</evidence>
<proteinExistence type="predicted"/>
<dbReference type="Gene3D" id="3.30.9.10">
    <property type="entry name" value="D-Amino Acid Oxidase, subunit A, domain 2"/>
    <property type="match status" value="1"/>
</dbReference>
<dbReference type="GO" id="GO:0032259">
    <property type="term" value="P:methylation"/>
    <property type="evidence" value="ECO:0007669"/>
    <property type="project" value="UniProtKB-KW"/>
</dbReference>
<keyword evidence="6" id="KW-0819">tRNA processing</keyword>
<evidence type="ECO:0000256" key="3">
    <source>
        <dbReference type="ARBA" id="ARBA00022630"/>
    </source>
</evidence>